<comment type="function">
    <text evidence="1">Iron-sulfur subunit of the cytochrome bc1 complex, an essential component of the respiratory electron transport chain required for ATP synthesis. The bc1 complex catalyzes the oxidation of menaquinol and the reduction of cytochrome c in the respiratory chain. The bc1 complex operates through a Q-cycle mechanism that couples electron transfer to generation of the proton gradient that drives ATP synthesis.</text>
</comment>
<feature type="transmembrane region" description="Helical" evidence="20">
    <location>
        <begin position="74"/>
        <end position="95"/>
    </location>
</feature>
<evidence type="ECO:0000256" key="3">
    <source>
        <dbReference type="ARBA" id="ARBA00010651"/>
    </source>
</evidence>
<keyword evidence="5" id="KW-0813">Transport</keyword>
<dbReference type="KEGG" id="crd:CRES_0763"/>
<evidence type="ECO:0000256" key="20">
    <source>
        <dbReference type="SAM" id="Phobius"/>
    </source>
</evidence>
<keyword evidence="9" id="KW-0001">2Fe-2S</keyword>
<evidence type="ECO:0000256" key="13">
    <source>
        <dbReference type="ARBA" id="ARBA00023002"/>
    </source>
</evidence>
<evidence type="ECO:0000256" key="9">
    <source>
        <dbReference type="ARBA" id="ARBA00022714"/>
    </source>
</evidence>
<keyword evidence="12 20" id="KW-1133">Transmembrane helix</keyword>
<feature type="transmembrane region" description="Helical" evidence="20">
    <location>
        <begin position="180"/>
        <end position="204"/>
    </location>
</feature>
<evidence type="ECO:0000256" key="4">
    <source>
        <dbReference type="ARBA" id="ARBA00015816"/>
    </source>
</evidence>
<dbReference type="EMBL" id="CP002857">
    <property type="protein sequence ID" value="AEI09119.1"/>
    <property type="molecule type" value="Genomic_DNA"/>
</dbReference>
<feature type="transmembrane region" description="Helical" evidence="20">
    <location>
        <begin position="115"/>
        <end position="135"/>
    </location>
</feature>
<keyword evidence="8 20" id="KW-0812">Transmembrane</keyword>
<keyword evidence="16 20" id="KW-0472">Membrane</keyword>
<keyword evidence="13" id="KW-0560">Oxidoreductase</keyword>
<evidence type="ECO:0000313" key="23">
    <source>
        <dbReference type="Proteomes" id="UP000000492"/>
    </source>
</evidence>
<dbReference type="HOGENOM" id="CLU_050668_0_0_11"/>
<dbReference type="STRING" id="662755.CRES_0763"/>
<evidence type="ECO:0000256" key="1">
    <source>
        <dbReference type="ARBA" id="ARBA00002494"/>
    </source>
</evidence>
<evidence type="ECO:0000256" key="16">
    <source>
        <dbReference type="ARBA" id="ARBA00023136"/>
    </source>
</evidence>
<evidence type="ECO:0000256" key="6">
    <source>
        <dbReference type="ARBA" id="ARBA00022475"/>
    </source>
</evidence>
<feature type="domain" description="Rieske" evidence="21">
    <location>
        <begin position="336"/>
        <end position="402"/>
    </location>
</feature>
<accession>F8DZS1</accession>
<evidence type="ECO:0000256" key="18">
    <source>
        <dbReference type="ARBA" id="ARBA00029586"/>
    </source>
</evidence>
<dbReference type="GO" id="GO:0005886">
    <property type="term" value="C:plasma membrane"/>
    <property type="evidence" value="ECO:0007669"/>
    <property type="project" value="UniProtKB-SubCell"/>
</dbReference>
<evidence type="ECO:0000256" key="10">
    <source>
        <dbReference type="ARBA" id="ARBA00022723"/>
    </source>
</evidence>
<keyword evidence="6" id="KW-1003">Cell membrane</keyword>
<proteinExistence type="inferred from homology"/>
<reference evidence="22 23" key="1">
    <citation type="journal article" date="2012" name="BMC Genomics">
        <title>Complete genome sequence, lifestyle, and multi-drug resistance of the human pathogen Corynebacterium resistens DSM 45100 isolated from blood samples of a leukemia patient.</title>
        <authorList>
            <person name="Schroder J."/>
            <person name="Maus I."/>
            <person name="Meyer K."/>
            <person name="Wordemann S."/>
            <person name="Blom J."/>
            <person name="Jaenicke S."/>
            <person name="Schneider J."/>
            <person name="Trost E."/>
            <person name="Tauch A."/>
        </authorList>
    </citation>
    <scope>NUCLEOTIDE SEQUENCE [LARGE SCALE GENOMIC DNA]</scope>
    <source>
        <strain evidence="23">DSM 45100 / JCM 12819 / CCUG 50093 / GTC 2026 / SICGH 158</strain>
    </source>
</reference>
<evidence type="ECO:0000256" key="7">
    <source>
        <dbReference type="ARBA" id="ARBA00022660"/>
    </source>
</evidence>
<dbReference type="Gene3D" id="2.102.10.10">
    <property type="entry name" value="Rieske [2Fe-2S] iron-sulphur domain"/>
    <property type="match status" value="1"/>
</dbReference>
<keyword evidence="23" id="KW-1185">Reference proteome</keyword>
<evidence type="ECO:0000256" key="19">
    <source>
        <dbReference type="ARBA" id="ARBA00032409"/>
    </source>
</evidence>
<keyword evidence="11" id="KW-0249">Electron transport</keyword>
<dbReference type="InterPro" id="IPR017941">
    <property type="entry name" value="Rieske_2Fe-2S"/>
</dbReference>
<keyword evidence="17" id="KW-1015">Disulfide bond</keyword>
<evidence type="ECO:0000256" key="12">
    <source>
        <dbReference type="ARBA" id="ARBA00022989"/>
    </source>
</evidence>
<dbReference type="Proteomes" id="UP000000492">
    <property type="component" value="Chromosome"/>
</dbReference>
<evidence type="ECO:0000256" key="5">
    <source>
        <dbReference type="ARBA" id="ARBA00022448"/>
    </source>
</evidence>
<dbReference type="InterPro" id="IPR036922">
    <property type="entry name" value="Rieske_2Fe-2S_sf"/>
</dbReference>
<dbReference type="InterPro" id="IPR045603">
    <property type="entry name" value="QcrA_N"/>
</dbReference>
<dbReference type="Pfam" id="PF19297">
    <property type="entry name" value="QcrA_N"/>
    <property type="match status" value="1"/>
</dbReference>
<dbReference type="GO" id="GO:0051537">
    <property type="term" value="F:2 iron, 2 sulfur cluster binding"/>
    <property type="evidence" value="ECO:0007669"/>
    <property type="project" value="UniProtKB-KW"/>
</dbReference>
<dbReference type="AlphaFoldDB" id="F8DZS1"/>
<evidence type="ECO:0000256" key="2">
    <source>
        <dbReference type="ARBA" id="ARBA00004651"/>
    </source>
</evidence>
<sequence>MVRGHRRDDCLRYVDWIPPMSDIKRNYTREELDRMSDDELARLGTELDDVTVAYRKERFPLANDPAEKRASRRVATLFALSVVLGLAFVAVYLFWPWEYKHLGEDGLWFHTLYTPLLGVTSGLSIMFLGMGAIAYTKNFVPEEISVQTRHDGPSDEVDSRTLVALLNDSWKTSTLGRRPVIQGLAGAGAVLAGLAVVLPLGGIVKNPWKAKAMGIQGDGTLWTTGWTLHEQGEKVYLGRDTGAIAEEHDGHYTTQGVSRLVRLRPEDLDAGSMETVFPMTEEMVNDGDKFDAKRDVYEEHMHSIHGPRNAVMLIRLRHQDALKAIPREGQEDFHYGDYYAYSKICTHIGCPTSLYEQQTNRILCPCHQSQFDALRHGKPVFGPAARALPELPISVDEEGYMIAKGNFIEPVGPAFWERRS</sequence>
<keyword evidence="7" id="KW-0679">Respiratory chain</keyword>
<keyword evidence="15" id="KW-0411">Iron-sulfur</keyword>
<organism evidence="22 23">
    <name type="scientific">Corynebacterium resistens (strain DSM 45100 / JCM 12819 / GTC 2026 / SICGH 158)</name>
    <dbReference type="NCBI Taxonomy" id="662755"/>
    <lineage>
        <taxon>Bacteria</taxon>
        <taxon>Bacillati</taxon>
        <taxon>Actinomycetota</taxon>
        <taxon>Actinomycetes</taxon>
        <taxon>Mycobacteriales</taxon>
        <taxon>Corynebacteriaceae</taxon>
        <taxon>Corynebacterium</taxon>
    </lineage>
</organism>
<name>F8DZS1_CORRG</name>
<evidence type="ECO:0000256" key="15">
    <source>
        <dbReference type="ARBA" id="ARBA00023014"/>
    </source>
</evidence>
<dbReference type="eggNOG" id="COG0723">
    <property type="taxonomic scope" value="Bacteria"/>
</dbReference>
<keyword evidence="10" id="KW-0479">Metal-binding</keyword>
<dbReference type="CDD" id="cd03467">
    <property type="entry name" value="Rieske"/>
    <property type="match status" value="1"/>
</dbReference>
<dbReference type="GO" id="GO:0046872">
    <property type="term" value="F:metal ion binding"/>
    <property type="evidence" value="ECO:0007669"/>
    <property type="project" value="UniProtKB-KW"/>
</dbReference>
<evidence type="ECO:0000256" key="11">
    <source>
        <dbReference type="ARBA" id="ARBA00022982"/>
    </source>
</evidence>
<dbReference type="InterPro" id="IPR014349">
    <property type="entry name" value="Rieske_Fe-S_prot"/>
</dbReference>
<evidence type="ECO:0000259" key="21">
    <source>
        <dbReference type="PROSITE" id="PS51296"/>
    </source>
</evidence>
<gene>
    <name evidence="22" type="primary">qcrA</name>
    <name evidence="22" type="ordered locus">CRES_0763</name>
</gene>
<protein>
    <recommendedName>
        <fullName evidence="4">Cytochrome bc1 complex Rieske iron-sulfur subunit</fullName>
    </recommendedName>
    <alternativeName>
        <fullName evidence="18">Cytochrome bc1 reductase complex subunit QcrA</fullName>
    </alternativeName>
    <alternativeName>
        <fullName evidence="19">Rieske iron-sulfur protein</fullName>
    </alternativeName>
</protein>
<comment type="similarity">
    <text evidence="3">Belongs to the Rieske iron-sulfur protein family.</text>
</comment>
<dbReference type="PROSITE" id="PS51296">
    <property type="entry name" value="RIESKE"/>
    <property type="match status" value="1"/>
</dbReference>
<keyword evidence="14" id="KW-0408">Iron</keyword>
<dbReference type="GO" id="GO:0004497">
    <property type="term" value="F:monooxygenase activity"/>
    <property type="evidence" value="ECO:0007669"/>
    <property type="project" value="UniProtKB-ARBA"/>
</dbReference>
<dbReference type="PANTHER" id="PTHR10134">
    <property type="entry name" value="CYTOCHROME B-C1 COMPLEX SUBUNIT RIESKE, MITOCHONDRIAL"/>
    <property type="match status" value="1"/>
</dbReference>
<comment type="subcellular location">
    <subcellularLocation>
        <location evidence="2">Cell membrane</location>
        <topology evidence="2">Multi-pass membrane protein</topology>
    </subcellularLocation>
</comment>
<evidence type="ECO:0000313" key="22">
    <source>
        <dbReference type="EMBL" id="AEI09119.1"/>
    </source>
</evidence>
<dbReference type="GO" id="GO:0016705">
    <property type="term" value="F:oxidoreductase activity, acting on paired donors, with incorporation or reduction of molecular oxygen"/>
    <property type="evidence" value="ECO:0007669"/>
    <property type="project" value="UniProtKB-ARBA"/>
</dbReference>
<dbReference type="Pfam" id="PF00355">
    <property type="entry name" value="Rieske"/>
    <property type="match status" value="1"/>
</dbReference>
<dbReference type="SUPFAM" id="SSF50022">
    <property type="entry name" value="ISP domain"/>
    <property type="match status" value="1"/>
</dbReference>
<evidence type="ECO:0000256" key="17">
    <source>
        <dbReference type="ARBA" id="ARBA00023157"/>
    </source>
</evidence>
<evidence type="ECO:0000256" key="8">
    <source>
        <dbReference type="ARBA" id="ARBA00022692"/>
    </source>
</evidence>
<evidence type="ECO:0000256" key="14">
    <source>
        <dbReference type="ARBA" id="ARBA00023004"/>
    </source>
</evidence>